<comment type="catalytic activity">
    <reaction evidence="6">
        <text>a 1,3-diacyl-sn-glycerol + H2O = a 1-acyl-sn-glycerol + a fatty acid + H(+)</text>
        <dbReference type="Rhea" id="RHEA:38503"/>
        <dbReference type="ChEBI" id="CHEBI:15377"/>
        <dbReference type="ChEBI" id="CHEBI:15378"/>
        <dbReference type="ChEBI" id="CHEBI:28868"/>
        <dbReference type="ChEBI" id="CHEBI:64683"/>
        <dbReference type="ChEBI" id="CHEBI:77272"/>
    </reaction>
</comment>
<dbReference type="Pfam" id="PF00561">
    <property type="entry name" value="Abhydrolase_1"/>
    <property type="match status" value="1"/>
</dbReference>
<dbReference type="FunFam" id="3.40.50.1820:FF:000614">
    <property type="entry name" value="CG14717 protein"/>
    <property type="match status" value="1"/>
</dbReference>
<evidence type="ECO:0000256" key="4">
    <source>
        <dbReference type="ARBA" id="ARBA00042703"/>
    </source>
</evidence>
<proteinExistence type="inferred from homology"/>
<evidence type="ECO:0000256" key="8">
    <source>
        <dbReference type="ARBA" id="ARBA00048283"/>
    </source>
</evidence>
<dbReference type="KEGG" id="dya:Dyak_GE24195"/>
<dbReference type="OMA" id="ELWHATT"/>
<dbReference type="PhylomeDB" id="B4PU22"/>
<evidence type="ECO:0000313" key="13">
    <source>
        <dbReference type="EMBL" id="EDW97672.1"/>
    </source>
</evidence>
<reference evidence="13 14" key="1">
    <citation type="journal article" date="2007" name="Nature">
        <title>Evolution of genes and genomes on the Drosophila phylogeny.</title>
        <authorList>
            <consortium name="Drosophila 12 Genomes Consortium"/>
            <person name="Clark A.G."/>
            <person name="Eisen M.B."/>
            <person name="Smith D.R."/>
            <person name="Bergman C.M."/>
            <person name="Oliver B."/>
            <person name="Markow T.A."/>
            <person name="Kaufman T.C."/>
            <person name="Kellis M."/>
            <person name="Gelbart W."/>
            <person name="Iyer V.N."/>
            <person name="Pollard D.A."/>
            <person name="Sackton T.B."/>
            <person name="Larracuente A.M."/>
            <person name="Singh N.D."/>
            <person name="Abad J.P."/>
            <person name="Abt D.N."/>
            <person name="Adryan B."/>
            <person name="Aguade M."/>
            <person name="Akashi H."/>
            <person name="Anderson W.W."/>
            <person name="Aquadro C.F."/>
            <person name="Ardell D.H."/>
            <person name="Arguello R."/>
            <person name="Artieri C.G."/>
            <person name="Barbash D.A."/>
            <person name="Barker D."/>
            <person name="Barsanti P."/>
            <person name="Batterham P."/>
            <person name="Batzoglou S."/>
            <person name="Begun D."/>
            <person name="Bhutkar A."/>
            <person name="Blanco E."/>
            <person name="Bosak S.A."/>
            <person name="Bradley R.K."/>
            <person name="Brand A.D."/>
            <person name="Brent M.R."/>
            <person name="Brooks A.N."/>
            <person name="Brown R.H."/>
            <person name="Butlin R.K."/>
            <person name="Caggese C."/>
            <person name="Calvi B.R."/>
            <person name="Bernardo de Carvalho A."/>
            <person name="Caspi A."/>
            <person name="Castrezana S."/>
            <person name="Celniker S.E."/>
            <person name="Chang J.L."/>
            <person name="Chapple C."/>
            <person name="Chatterji S."/>
            <person name="Chinwalla A."/>
            <person name="Civetta A."/>
            <person name="Clifton S.W."/>
            <person name="Comeron J.M."/>
            <person name="Costello J.C."/>
            <person name="Coyne J.A."/>
            <person name="Daub J."/>
            <person name="David R.G."/>
            <person name="Delcher A.L."/>
            <person name="Delehaunty K."/>
            <person name="Do C.B."/>
            <person name="Ebling H."/>
            <person name="Edwards K."/>
            <person name="Eickbush T."/>
            <person name="Evans J.D."/>
            <person name="Filipski A."/>
            <person name="Findeiss S."/>
            <person name="Freyhult E."/>
            <person name="Fulton L."/>
            <person name="Fulton R."/>
            <person name="Garcia A.C."/>
            <person name="Gardiner A."/>
            <person name="Garfield D.A."/>
            <person name="Garvin B.E."/>
            <person name="Gibson G."/>
            <person name="Gilbert D."/>
            <person name="Gnerre S."/>
            <person name="Godfrey J."/>
            <person name="Good R."/>
            <person name="Gotea V."/>
            <person name="Gravely B."/>
            <person name="Greenberg A.J."/>
            <person name="Griffiths-Jones S."/>
            <person name="Gross S."/>
            <person name="Guigo R."/>
            <person name="Gustafson E.A."/>
            <person name="Haerty W."/>
            <person name="Hahn M.W."/>
            <person name="Halligan D.L."/>
            <person name="Halpern A.L."/>
            <person name="Halter G.M."/>
            <person name="Han M.V."/>
            <person name="Heger A."/>
            <person name="Hillier L."/>
            <person name="Hinrichs A.S."/>
            <person name="Holmes I."/>
            <person name="Hoskins R.A."/>
            <person name="Hubisz M.J."/>
            <person name="Hultmark D."/>
            <person name="Huntley M.A."/>
            <person name="Jaffe D.B."/>
            <person name="Jagadeeshan S."/>
            <person name="Jeck W.R."/>
            <person name="Johnson J."/>
            <person name="Jones C.D."/>
            <person name="Jordan W.C."/>
            <person name="Karpen G.H."/>
            <person name="Kataoka E."/>
            <person name="Keightley P.D."/>
            <person name="Kheradpour P."/>
            <person name="Kirkness E.F."/>
            <person name="Koerich L.B."/>
            <person name="Kristiansen K."/>
            <person name="Kudrna D."/>
            <person name="Kulathinal R.J."/>
            <person name="Kumar S."/>
            <person name="Kwok R."/>
            <person name="Lander E."/>
            <person name="Langley C.H."/>
            <person name="Lapoint R."/>
            <person name="Lazzaro B.P."/>
            <person name="Lee S.J."/>
            <person name="Levesque L."/>
            <person name="Li R."/>
            <person name="Lin C.F."/>
            <person name="Lin M.F."/>
            <person name="Lindblad-Toh K."/>
            <person name="Llopart A."/>
            <person name="Long M."/>
            <person name="Low L."/>
            <person name="Lozovsky E."/>
            <person name="Lu J."/>
            <person name="Luo M."/>
            <person name="Machado C.A."/>
            <person name="Makalowski W."/>
            <person name="Marzo M."/>
            <person name="Matsuda M."/>
            <person name="Matzkin L."/>
            <person name="McAllister B."/>
            <person name="McBride C.S."/>
            <person name="McKernan B."/>
            <person name="McKernan K."/>
            <person name="Mendez-Lago M."/>
            <person name="Minx P."/>
            <person name="Mollenhauer M.U."/>
            <person name="Montooth K."/>
            <person name="Mount S.M."/>
            <person name="Mu X."/>
            <person name="Myers E."/>
            <person name="Negre B."/>
            <person name="Newfeld S."/>
            <person name="Nielsen R."/>
            <person name="Noor M.A."/>
            <person name="O'Grady P."/>
            <person name="Pachter L."/>
            <person name="Papaceit M."/>
            <person name="Parisi M.J."/>
            <person name="Parisi M."/>
            <person name="Parts L."/>
            <person name="Pedersen J.S."/>
            <person name="Pesole G."/>
            <person name="Phillippy A.M."/>
            <person name="Ponting C.P."/>
            <person name="Pop M."/>
            <person name="Porcelli D."/>
            <person name="Powell J.R."/>
            <person name="Prohaska S."/>
            <person name="Pruitt K."/>
            <person name="Puig M."/>
            <person name="Quesneville H."/>
            <person name="Ram K.R."/>
            <person name="Rand D."/>
            <person name="Rasmussen M.D."/>
            <person name="Reed L.K."/>
            <person name="Reenan R."/>
            <person name="Reily A."/>
            <person name="Remington K.A."/>
            <person name="Rieger T.T."/>
            <person name="Ritchie M.G."/>
            <person name="Robin C."/>
            <person name="Rogers Y.H."/>
            <person name="Rohde C."/>
            <person name="Rozas J."/>
            <person name="Rubenfield M.J."/>
            <person name="Ruiz A."/>
            <person name="Russo S."/>
            <person name="Salzberg S.L."/>
            <person name="Sanchez-Gracia A."/>
            <person name="Saranga D.J."/>
            <person name="Sato H."/>
            <person name="Schaeffer S.W."/>
            <person name="Schatz M.C."/>
            <person name="Schlenke T."/>
            <person name="Schwartz R."/>
            <person name="Segarra C."/>
            <person name="Singh R.S."/>
            <person name="Sirot L."/>
            <person name="Sirota M."/>
            <person name="Sisneros N.B."/>
            <person name="Smith C.D."/>
            <person name="Smith T.F."/>
            <person name="Spieth J."/>
            <person name="Stage D.E."/>
            <person name="Stark A."/>
            <person name="Stephan W."/>
            <person name="Strausberg R.L."/>
            <person name="Strempel S."/>
            <person name="Sturgill D."/>
            <person name="Sutton G."/>
            <person name="Sutton G.G."/>
            <person name="Tao W."/>
            <person name="Teichmann S."/>
            <person name="Tobari Y.N."/>
            <person name="Tomimura Y."/>
            <person name="Tsolas J.M."/>
            <person name="Valente V.L."/>
            <person name="Venter E."/>
            <person name="Venter J.C."/>
            <person name="Vicario S."/>
            <person name="Vieira F.G."/>
            <person name="Vilella A.J."/>
            <person name="Villasante A."/>
            <person name="Walenz B."/>
            <person name="Wang J."/>
            <person name="Wasserman M."/>
            <person name="Watts T."/>
            <person name="Wilson D."/>
            <person name="Wilson R.K."/>
            <person name="Wing R.A."/>
            <person name="Wolfner M.F."/>
            <person name="Wong A."/>
            <person name="Wong G.K."/>
            <person name="Wu C.I."/>
            <person name="Wu G."/>
            <person name="Yamamoto D."/>
            <person name="Yang H.P."/>
            <person name="Yang S.P."/>
            <person name="Yorke J.A."/>
            <person name="Yoshida K."/>
            <person name="Zdobnov E."/>
            <person name="Zhang P."/>
            <person name="Zhang Y."/>
            <person name="Zimin A.V."/>
            <person name="Baldwin J."/>
            <person name="Abdouelleil A."/>
            <person name="Abdulkadir J."/>
            <person name="Abebe A."/>
            <person name="Abera B."/>
            <person name="Abreu J."/>
            <person name="Acer S.C."/>
            <person name="Aftuck L."/>
            <person name="Alexander A."/>
            <person name="An P."/>
            <person name="Anderson E."/>
            <person name="Anderson S."/>
            <person name="Arachi H."/>
            <person name="Azer M."/>
            <person name="Bachantsang P."/>
            <person name="Barry A."/>
            <person name="Bayul T."/>
            <person name="Berlin A."/>
            <person name="Bessette D."/>
            <person name="Bloom T."/>
            <person name="Blye J."/>
            <person name="Boguslavskiy L."/>
            <person name="Bonnet C."/>
            <person name="Boukhgalter B."/>
            <person name="Bourzgui I."/>
            <person name="Brown A."/>
            <person name="Cahill P."/>
            <person name="Channer S."/>
            <person name="Cheshatsang Y."/>
            <person name="Chuda L."/>
            <person name="Citroen M."/>
            <person name="Collymore A."/>
            <person name="Cooke P."/>
            <person name="Costello M."/>
            <person name="D'Aco K."/>
            <person name="Daza R."/>
            <person name="De Haan G."/>
            <person name="DeGray S."/>
            <person name="DeMaso C."/>
            <person name="Dhargay N."/>
            <person name="Dooley K."/>
            <person name="Dooley E."/>
            <person name="Doricent M."/>
            <person name="Dorje P."/>
            <person name="Dorjee K."/>
            <person name="Dupes A."/>
            <person name="Elong R."/>
            <person name="Falk J."/>
            <person name="Farina A."/>
            <person name="Faro S."/>
            <person name="Ferguson D."/>
            <person name="Fisher S."/>
            <person name="Foley C.D."/>
            <person name="Franke A."/>
            <person name="Friedrich D."/>
            <person name="Gadbois L."/>
            <person name="Gearin G."/>
            <person name="Gearin C.R."/>
            <person name="Giannoukos G."/>
            <person name="Goode T."/>
            <person name="Graham J."/>
            <person name="Grandbois E."/>
            <person name="Grewal S."/>
            <person name="Gyaltsen K."/>
            <person name="Hafez N."/>
            <person name="Hagos B."/>
            <person name="Hall J."/>
            <person name="Henson C."/>
            <person name="Hollinger A."/>
            <person name="Honan T."/>
            <person name="Huard M.D."/>
            <person name="Hughes L."/>
            <person name="Hurhula B."/>
            <person name="Husby M.E."/>
            <person name="Kamat A."/>
            <person name="Kanga B."/>
            <person name="Kashin S."/>
            <person name="Khazanovich D."/>
            <person name="Kisner P."/>
            <person name="Lance K."/>
            <person name="Lara M."/>
            <person name="Lee W."/>
            <person name="Lennon N."/>
            <person name="Letendre F."/>
            <person name="LeVine R."/>
            <person name="Lipovsky A."/>
            <person name="Liu X."/>
            <person name="Liu J."/>
            <person name="Liu S."/>
            <person name="Lokyitsang T."/>
            <person name="Lokyitsang Y."/>
            <person name="Lubonja R."/>
            <person name="Lui A."/>
            <person name="MacDonald P."/>
            <person name="Magnisalis V."/>
            <person name="Maru K."/>
            <person name="Matthews C."/>
            <person name="McCusker W."/>
            <person name="McDonough S."/>
            <person name="Mehta T."/>
            <person name="Meldrim J."/>
            <person name="Meneus L."/>
            <person name="Mihai O."/>
            <person name="Mihalev A."/>
            <person name="Mihova T."/>
            <person name="Mittelman R."/>
            <person name="Mlenga V."/>
            <person name="Montmayeur A."/>
            <person name="Mulrain L."/>
            <person name="Navidi A."/>
            <person name="Naylor J."/>
            <person name="Negash T."/>
            <person name="Nguyen T."/>
            <person name="Nguyen N."/>
            <person name="Nicol R."/>
            <person name="Norbu C."/>
            <person name="Norbu N."/>
            <person name="Novod N."/>
            <person name="O'Neill B."/>
            <person name="Osman S."/>
            <person name="Markiewicz E."/>
            <person name="Oyono O.L."/>
            <person name="Patti C."/>
            <person name="Phunkhang P."/>
            <person name="Pierre F."/>
            <person name="Priest M."/>
            <person name="Raghuraman S."/>
            <person name="Rege F."/>
            <person name="Reyes R."/>
            <person name="Rise C."/>
            <person name="Rogov P."/>
            <person name="Ross K."/>
            <person name="Ryan E."/>
            <person name="Settipalli S."/>
            <person name="Shea T."/>
            <person name="Sherpa N."/>
            <person name="Shi L."/>
            <person name="Shih D."/>
            <person name="Sparrow T."/>
            <person name="Spaulding J."/>
            <person name="Stalker J."/>
            <person name="Stange-Thomann N."/>
            <person name="Stavropoulos S."/>
            <person name="Stone C."/>
            <person name="Strader C."/>
            <person name="Tesfaye S."/>
            <person name="Thomson T."/>
            <person name="Thoulutsang Y."/>
            <person name="Thoulutsang D."/>
            <person name="Topham K."/>
            <person name="Topping I."/>
            <person name="Tsamla T."/>
            <person name="Vassiliev H."/>
            <person name="Vo A."/>
            <person name="Wangchuk T."/>
            <person name="Wangdi T."/>
            <person name="Weiand M."/>
            <person name="Wilkinson J."/>
            <person name="Wilson A."/>
            <person name="Yadav S."/>
            <person name="Young G."/>
            <person name="Yu Q."/>
            <person name="Zembek L."/>
            <person name="Zhong D."/>
            <person name="Zimmer A."/>
            <person name="Zwirko Z."/>
            <person name="Jaffe D.B."/>
            <person name="Alvarez P."/>
            <person name="Brockman W."/>
            <person name="Butler J."/>
            <person name="Chin C."/>
            <person name="Gnerre S."/>
            <person name="Grabherr M."/>
            <person name="Kleber M."/>
            <person name="Mauceli E."/>
            <person name="MacCallum I."/>
        </authorList>
    </citation>
    <scope>NUCLEOTIDE SEQUENCE [LARGE SCALE GENOMIC DNA]</scope>
    <source>
        <strain evidence="14">Tai18E2 / Tucson 14021-0261.01</strain>
    </source>
</reference>
<evidence type="ECO:0000256" key="11">
    <source>
        <dbReference type="ARBA" id="ARBA00048919"/>
    </source>
</evidence>
<dbReference type="GO" id="GO:0005739">
    <property type="term" value="C:mitochondrion"/>
    <property type="evidence" value="ECO:0007669"/>
    <property type="project" value="TreeGrafter"/>
</dbReference>
<gene>
    <name evidence="13" type="primary">Dyak\GE24195</name>
    <name evidence="13" type="synonym">dyak_GLEANR_7913</name>
    <name evidence="13" type="synonym">GE24195</name>
    <name evidence="13" type="ORF">Dyak_GE24195</name>
</gene>
<dbReference type="OrthoDB" id="8119704at2759"/>
<comment type="similarity">
    <text evidence="1">Belongs to the AB hydrolase superfamily.</text>
</comment>
<feature type="domain" description="AB hydrolase-1" evidence="12">
    <location>
        <begin position="47"/>
        <end position="289"/>
    </location>
</feature>
<dbReference type="Proteomes" id="UP000002282">
    <property type="component" value="Chromosome 3R"/>
</dbReference>
<dbReference type="PANTHER" id="PTHR46118">
    <property type="entry name" value="PROTEIN ABHD11"/>
    <property type="match status" value="1"/>
</dbReference>
<evidence type="ECO:0000256" key="9">
    <source>
        <dbReference type="ARBA" id="ARBA00048504"/>
    </source>
</evidence>
<keyword evidence="14" id="KW-1185">Reference proteome</keyword>
<dbReference type="EMBL" id="CM000160">
    <property type="protein sequence ID" value="EDW97672.1"/>
    <property type="molecule type" value="Genomic_DNA"/>
</dbReference>
<dbReference type="EC" id="3.1.1.116" evidence="3"/>
<reference evidence="13 14" key="2">
    <citation type="journal article" date="2007" name="PLoS Biol.">
        <title>Principles of genome evolution in the Drosophila melanogaster species group.</title>
        <authorList>
            <person name="Ranz J.M."/>
            <person name="Maurin D."/>
            <person name="Chan Y.S."/>
            <person name="von Grotthuss M."/>
            <person name="Hillier L.W."/>
            <person name="Roote J."/>
            <person name="Ashburner M."/>
            <person name="Bergman C.M."/>
        </authorList>
    </citation>
    <scope>NUCLEOTIDE SEQUENCE [LARGE SCALE GENOMIC DNA]</scope>
    <source>
        <strain evidence="14">Tai18E2 / Tucson 14021-0261.01</strain>
    </source>
</reference>
<protein>
    <recommendedName>
        <fullName evidence="7">sn-1-specific diacylglycerol lipase ABHD11</fullName>
        <ecNumber evidence="3">3.1.1.116</ecNumber>
    </recommendedName>
    <alternativeName>
        <fullName evidence="4">Alpha/beta hydrolase domain-containing protein 11</fullName>
    </alternativeName>
</protein>
<evidence type="ECO:0000256" key="2">
    <source>
        <dbReference type="ARBA" id="ARBA00022801"/>
    </source>
</evidence>
<dbReference type="SUPFAM" id="SSF53474">
    <property type="entry name" value="alpha/beta-Hydrolases"/>
    <property type="match status" value="1"/>
</dbReference>
<keyword evidence="2" id="KW-0378">Hydrolase</keyword>
<dbReference type="Gene3D" id="3.40.50.1820">
    <property type="entry name" value="alpha/beta hydrolase"/>
    <property type="match status" value="1"/>
</dbReference>
<dbReference type="GO" id="GO:0052689">
    <property type="term" value="F:carboxylic ester hydrolase activity"/>
    <property type="evidence" value="ECO:0007669"/>
    <property type="project" value="TreeGrafter"/>
</dbReference>
<comment type="catalytic activity">
    <reaction evidence="9">
        <text>1,2-didecanoylglycerol + H2O = decanoylglycerol + decanoate + H(+)</text>
        <dbReference type="Rhea" id="RHEA:48596"/>
        <dbReference type="ChEBI" id="CHEBI:11152"/>
        <dbReference type="ChEBI" id="CHEBI:15377"/>
        <dbReference type="ChEBI" id="CHEBI:15378"/>
        <dbReference type="ChEBI" id="CHEBI:27689"/>
        <dbReference type="ChEBI" id="CHEBI:90605"/>
    </reaction>
</comment>
<comment type="catalytic activity">
    <reaction evidence="10">
        <text>1-octadecanoyl-2-(9Z-octadecenoyl)-sn-glycerol + H2O = 2-(9Z-octadecenoyl)-glycerol + octadecanoate + H(+)</text>
        <dbReference type="Rhea" id="RHEA:77103"/>
        <dbReference type="ChEBI" id="CHEBI:15377"/>
        <dbReference type="ChEBI" id="CHEBI:15378"/>
        <dbReference type="ChEBI" id="CHEBI:25629"/>
        <dbReference type="ChEBI" id="CHEBI:73990"/>
        <dbReference type="ChEBI" id="CHEBI:75468"/>
    </reaction>
</comment>
<sequence>MARQRLLGSILARVGAQVRRNYRSSFVHGTRLEYVSYSSPRNMMQAPPIVVMHDLNLSSASWRHVALNLSQSGLRQVITVDARNHGLSPYITGHSPMHLAADVEALMSHQSLNKIVALGHGMGGRAMMTLALTQPQLVERVILVDITPAPVPSNFYLTRQVFEMMLQVAPSIPSNLSLSEGRTFILPIFQDVVHDATELRRIIYNLRKMQDNTFGWAVNPQAVLSSWGDMMINYEATLGGLRPYMGEVLLIAGSQSEFVTTTSIAVMQRYFPNTVVQILDAGHCVYEDQPEQFVELVVEFTQTCLVC</sequence>
<evidence type="ECO:0000313" key="14">
    <source>
        <dbReference type="Proteomes" id="UP000002282"/>
    </source>
</evidence>
<evidence type="ECO:0000256" key="6">
    <source>
        <dbReference type="ARBA" id="ARBA00043742"/>
    </source>
</evidence>
<comment type="catalytic activity">
    <reaction evidence="8">
        <text>1-octadecanoyl-2-(4Z,7Z,10Z,13Z,16Z,19Z-docosahexaenoyl)-sn-glycerol + H2O = 2-(4Z,7Z,10Z,13Z,16Z,19Z-docosahexaenoyl)-glycerol + octadecanoate + H(+)</text>
        <dbReference type="Rhea" id="RHEA:77107"/>
        <dbReference type="ChEBI" id="CHEBI:15377"/>
        <dbReference type="ChEBI" id="CHEBI:15378"/>
        <dbReference type="ChEBI" id="CHEBI:25629"/>
        <dbReference type="ChEBI" id="CHEBI:77129"/>
        <dbReference type="ChEBI" id="CHEBI:186738"/>
    </reaction>
</comment>
<dbReference type="PANTHER" id="PTHR46118:SF4">
    <property type="entry name" value="PROTEIN ABHD11"/>
    <property type="match status" value="1"/>
</dbReference>
<dbReference type="InterPro" id="IPR000073">
    <property type="entry name" value="AB_hydrolase_1"/>
</dbReference>
<dbReference type="AlphaFoldDB" id="B4PU22"/>
<comment type="catalytic activity">
    <reaction evidence="5">
        <text>a 1,2-diacyl-sn-glycerol + H2O = a 2-acylglycerol + a fatty acid + H(+)</text>
        <dbReference type="Rhea" id="RHEA:33275"/>
        <dbReference type="ChEBI" id="CHEBI:15377"/>
        <dbReference type="ChEBI" id="CHEBI:15378"/>
        <dbReference type="ChEBI" id="CHEBI:17389"/>
        <dbReference type="ChEBI" id="CHEBI:17815"/>
        <dbReference type="ChEBI" id="CHEBI:28868"/>
        <dbReference type="EC" id="3.1.1.116"/>
    </reaction>
</comment>
<evidence type="ECO:0000256" key="3">
    <source>
        <dbReference type="ARBA" id="ARBA00026104"/>
    </source>
</evidence>
<accession>B4PU22</accession>
<organism evidence="13 14">
    <name type="scientific">Drosophila yakuba</name>
    <name type="common">Fruit fly</name>
    <dbReference type="NCBI Taxonomy" id="7245"/>
    <lineage>
        <taxon>Eukaryota</taxon>
        <taxon>Metazoa</taxon>
        <taxon>Ecdysozoa</taxon>
        <taxon>Arthropoda</taxon>
        <taxon>Hexapoda</taxon>
        <taxon>Insecta</taxon>
        <taxon>Pterygota</taxon>
        <taxon>Neoptera</taxon>
        <taxon>Endopterygota</taxon>
        <taxon>Diptera</taxon>
        <taxon>Brachycera</taxon>
        <taxon>Muscomorpha</taxon>
        <taxon>Ephydroidea</taxon>
        <taxon>Drosophilidae</taxon>
        <taxon>Drosophila</taxon>
        <taxon>Sophophora</taxon>
    </lineage>
</organism>
<evidence type="ECO:0000256" key="7">
    <source>
        <dbReference type="ARBA" id="ARBA00044064"/>
    </source>
</evidence>
<dbReference type="HOGENOM" id="CLU_020336_53_0_1"/>
<evidence type="ECO:0000256" key="10">
    <source>
        <dbReference type="ARBA" id="ARBA00048513"/>
    </source>
</evidence>
<comment type="catalytic activity">
    <reaction evidence="11">
        <text>1-octadecanoyl-2-(5Z,8Z,11Z,14Z-eicosatetraenoyl)-sn-glycerol + H2O = 2-(5Z,8Z,11Z,14Z-eicosatetraenoyl)-glycerol + octadecanoate + H(+)</text>
        <dbReference type="Rhea" id="RHEA:38507"/>
        <dbReference type="ChEBI" id="CHEBI:15377"/>
        <dbReference type="ChEBI" id="CHEBI:15378"/>
        <dbReference type="ChEBI" id="CHEBI:25629"/>
        <dbReference type="ChEBI" id="CHEBI:52392"/>
        <dbReference type="ChEBI" id="CHEBI:75728"/>
    </reaction>
</comment>
<evidence type="ECO:0000256" key="1">
    <source>
        <dbReference type="ARBA" id="ARBA00008645"/>
    </source>
</evidence>
<evidence type="ECO:0000259" key="12">
    <source>
        <dbReference type="Pfam" id="PF00561"/>
    </source>
</evidence>
<dbReference type="eggNOG" id="KOG2382">
    <property type="taxonomic scope" value="Eukaryota"/>
</dbReference>
<evidence type="ECO:0000256" key="5">
    <source>
        <dbReference type="ARBA" id="ARBA00043667"/>
    </source>
</evidence>
<name>B4PU22_DROYA</name>
<dbReference type="InterPro" id="IPR029058">
    <property type="entry name" value="AB_hydrolase_fold"/>
</dbReference>